<evidence type="ECO:0000256" key="6">
    <source>
        <dbReference type="ARBA" id="ARBA00023163"/>
    </source>
</evidence>
<dbReference type="InterPro" id="IPR036890">
    <property type="entry name" value="HATPase_C_sf"/>
</dbReference>
<feature type="domain" description="Histidine kinase" evidence="10">
    <location>
        <begin position="818"/>
        <end position="1042"/>
    </location>
</feature>
<evidence type="ECO:0000256" key="1">
    <source>
        <dbReference type="ARBA" id="ARBA00000085"/>
    </source>
</evidence>
<keyword evidence="13" id="KW-1185">Reference proteome</keyword>
<keyword evidence="8" id="KW-1133">Transmembrane helix</keyword>
<dbReference type="Gene3D" id="3.40.50.2300">
    <property type="match status" value="1"/>
</dbReference>
<proteinExistence type="predicted"/>
<dbReference type="Gene3D" id="1.10.287.130">
    <property type="match status" value="1"/>
</dbReference>
<gene>
    <name evidence="12" type="ORF">GCM10022395_30110</name>
</gene>
<dbReference type="InterPro" id="IPR018060">
    <property type="entry name" value="HTH_AraC"/>
</dbReference>
<dbReference type="Pfam" id="PF00072">
    <property type="entry name" value="Response_reg"/>
    <property type="match status" value="1"/>
</dbReference>
<keyword evidence="8" id="KW-0812">Transmembrane</keyword>
<dbReference type="PROSITE" id="PS50109">
    <property type="entry name" value="HIS_KIN"/>
    <property type="match status" value="1"/>
</dbReference>
<evidence type="ECO:0000313" key="13">
    <source>
        <dbReference type="Proteomes" id="UP001500954"/>
    </source>
</evidence>
<organism evidence="12 13">
    <name type="scientific">Snuella lapsa</name>
    <dbReference type="NCBI Taxonomy" id="870481"/>
    <lineage>
        <taxon>Bacteria</taxon>
        <taxon>Pseudomonadati</taxon>
        <taxon>Bacteroidota</taxon>
        <taxon>Flavobacteriia</taxon>
        <taxon>Flavobacteriales</taxon>
        <taxon>Flavobacteriaceae</taxon>
        <taxon>Snuella</taxon>
    </lineage>
</organism>
<dbReference type="SUPFAM" id="SSF63829">
    <property type="entry name" value="Calcium-dependent phosphotriesterase"/>
    <property type="match status" value="2"/>
</dbReference>
<feature type="domain" description="HTH araC/xylS-type" evidence="9">
    <location>
        <begin position="1211"/>
        <end position="1310"/>
    </location>
</feature>
<dbReference type="InterPro" id="IPR004358">
    <property type="entry name" value="Sig_transdc_His_kin-like_C"/>
</dbReference>
<protein>
    <recommendedName>
        <fullName evidence="2">histidine kinase</fullName>
        <ecNumber evidence="2">2.7.13.3</ecNumber>
    </recommendedName>
</protein>
<dbReference type="InterPro" id="IPR011110">
    <property type="entry name" value="Reg_prop"/>
</dbReference>
<dbReference type="Proteomes" id="UP001500954">
    <property type="component" value="Unassembled WGS sequence"/>
</dbReference>
<dbReference type="PROSITE" id="PS00041">
    <property type="entry name" value="HTH_ARAC_FAMILY_1"/>
    <property type="match status" value="1"/>
</dbReference>
<name>A0ABP6YAK1_9FLAO</name>
<evidence type="ECO:0000256" key="4">
    <source>
        <dbReference type="ARBA" id="ARBA00023015"/>
    </source>
</evidence>
<evidence type="ECO:0000256" key="7">
    <source>
        <dbReference type="PROSITE-ProRule" id="PRU00169"/>
    </source>
</evidence>
<evidence type="ECO:0000259" key="11">
    <source>
        <dbReference type="PROSITE" id="PS50110"/>
    </source>
</evidence>
<evidence type="ECO:0000256" key="3">
    <source>
        <dbReference type="ARBA" id="ARBA00022553"/>
    </source>
</evidence>
<dbReference type="SMART" id="SM00448">
    <property type="entry name" value="REC"/>
    <property type="match status" value="1"/>
</dbReference>
<dbReference type="InterPro" id="IPR011123">
    <property type="entry name" value="Y_Y_Y"/>
</dbReference>
<dbReference type="Pfam" id="PF00512">
    <property type="entry name" value="HisKA"/>
    <property type="match status" value="1"/>
</dbReference>
<keyword evidence="3 7" id="KW-0597">Phosphoprotein</keyword>
<reference evidence="13" key="1">
    <citation type="journal article" date="2019" name="Int. J. Syst. Evol. Microbiol.">
        <title>The Global Catalogue of Microorganisms (GCM) 10K type strain sequencing project: providing services to taxonomists for standard genome sequencing and annotation.</title>
        <authorList>
            <consortium name="The Broad Institute Genomics Platform"/>
            <consortium name="The Broad Institute Genome Sequencing Center for Infectious Disease"/>
            <person name="Wu L."/>
            <person name="Ma J."/>
        </authorList>
    </citation>
    <scope>NUCLEOTIDE SEQUENCE [LARGE SCALE GENOMIC DNA]</scope>
    <source>
        <strain evidence="13">JCM 17111</strain>
    </source>
</reference>
<dbReference type="CDD" id="cd00082">
    <property type="entry name" value="HisKA"/>
    <property type="match status" value="1"/>
</dbReference>
<dbReference type="InterPro" id="IPR009057">
    <property type="entry name" value="Homeodomain-like_sf"/>
</dbReference>
<feature type="transmembrane region" description="Helical" evidence="8">
    <location>
        <begin position="764"/>
        <end position="786"/>
    </location>
</feature>
<dbReference type="InterPro" id="IPR013783">
    <property type="entry name" value="Ig-like_fold"/>
</dbReference>
<dbReference type="InterPro" id="IPR018062">
    <property type="entry name" value="HTH_AraC-typ_CS"/>
</dbReference>
<accession>A0ABP6YAK1</accession>
<dbReference type="PANTHER" id="PTHR43547">
    <property type="entry name" value="TWO-COMPONENT HISTIDINE KINASE"/>
    <property type="match status" value="1"/>
</dbReference>
<dbReference type="PROSITE" id="PS01124">
    <property type="entry name" value="HTH_ARAC_FAMILY_2"/>
    <property type="match status" value="1"/>
</dbReference>
<dbReference type="SMART" id="SM00387">
    <property type="entry name" value="HATPase_c"/>
    <property type="match status" value="1"/>
</dbReference>
<comment type="catalytic activity">
    <reaction evidence="1">
        <text>ATP + protein L-histidine = ADP + protein N-phospho-L-histidine.</text>
        <dbReference type="EC" id="2.7.13.3"/>
    </reaction>
</comment>
<dbReference type="CDD" id="cd17574">
    <property type="entry name" value="REC_OmpR"/>
    <property type="match status" value="1"/>
</dbReference>
<dbReference type="Pfam" id="PF07494">
    <property type="entry name" value="Reg_prop"/>
    <property type="match status" value="4"/>
</dbReference>
<feature type="domain" description="Response regulatory" evidence="11">
    <location>
        <begin position="1065"/>
        <end position="1180"/>
    </location>
</feature>
<dbReference type="EC" id="2.7.13.3" evidence="2"/>
<dbReference type="SUPFAM" id="SSF55874">
    <property type="entry name" value="ATPase domain of HSP90 chaperone/DNA topoisomerase II/histidine kinase"/>
    <property type="match status" value="1"/>
</dbReference>
<dbReference type="SUPFAM" id="SSF46689">
    <property type="entry name" value="Homeodomain-like"/>
    <property type="match status" value="1"/>
</dbReference>
<dbReference type="InterPro" id="IPR015943">
    <property type="entry name" value="WD40/YVTN_repeat-like_dom_sf"/>
</dbReference>
<dbReference type="InterPro" id="IPR001789">
    <property type="entry name" value="Sig_transdc_resp-reg_receiver"/>
</dbReference>
<dbReference type="SMART" id="SM00342">
    <property type="entry name" value="HTH_ARAC"/>
    <property type="match status" value="1"/>
</dbReference>
<dbReference type="Pfam" id="PF12833">
    <property type="entry name" value="HTH_18"/>
    <property type="match status" value="1"/>
</dbReference>
<dbReference type="PANTHER" id="PTHR43547:SF2">
    <property type="entry name" value="HYBRID SIGNAL TRANSDUCTION HISTIDINE KINASE C"/>
    <property type="match status" value="1"/>
</dbReference>
<dbReference type="Gene3D" id="2.130.10.10">
    <property type="entry name" value="YVTN repeat-like/Quinoprotein amine dehydrogenase"/>
    <property type="match status" value="3"/>
</dbReference>
<evidence type="ECO:0000256" key="5">
    <source>
        <dbReference type="ARBA" id="ARBA00023125"/>
    </source>
</evidence>
<dbReference type="InterPro" id="IPR036097">
    <property type="entry name" value="HisK_dim/P_sf"/>
</dbReference>
<dbReference type="Pfam" id="PF07495">
    <property type="entry name" value="Y_Y_Y"/>
    <property type="match status" value="1"/>
</dbReference>
<keyword evidence="8" id="KW-0472">Membrane</keyword>
<dbReference type="SUPFAM" id="SSF47384">
    <property type="entry name" value="Homodimeric domain of signal transducing histidine kinase"/>
    <property type="match status" value="1"/>
</dbReference>
<evidence type="ECO:0000259" key="10">
    <source>
        <dbReference type="PROSITE" id="PS50109"/>
    </source>
</evidence>
<dbReference type="Pfam" id="PF02518">
    <property type="entry name" value="HATPase_c"/>
    <property type="match status" value="1"/>
</dbReference>
<feature type="modified residue" description="4-aspartylphosphate" evidence="7">
    <location>
        <position position="1113"/>
    </location>
</feature>
<dbReference type="CDD" id="cd00075">
    <property type="entry name" value="HATPase"/>
    <property type="match status" value="1"/>
</dbReference>
<dbReference type="EMBL" id="BAABCY010000079">
    <property type="protein sequence ID" value="GAA3579408.1"/>
    <property type="molecule type" value="Genomic_DNA"/>
</dbReference>
<sequence>MSFHKIYIHLFTFILLLFWSDLKAQKFIDNFKITQFELPIKTSANTILEDSFGFVWIGSTNGLWRFDGKNFKNYLKNESDKTSITDNNIHCLYEDNEKTLWVGTYGGGLLKYDRNCDCFQRFIHDENDPKSLSFNEIKAIFETKDNQFYIGTDGGGLNLMNRENNTFKSFKFDINDASSISHNNVLDIEEIANGNLAVATWKGLNIFDQKTQTFQRIFKIPENAPQYHYNLEYFNGKLITASQKFFTYNSKTNFSELDISEGYANWVENENDENCWFLSGNTVFITREDLIVKQEIKLNDLFNNETGFYLGRIFHNTKKNSSWLLDHTGKFFHIEETNSPFKPLLKEGFNGLITKTSSNYWVSEANHVFILDKSSEELKTLKIEFQGRPFITTNGDNNVWVADSNFYFEFTVDGELIQKVRQNSKNPVPYGAIQTKNKELWVGEILGVSKYDLKSKQMTHFECDWNKPKGIGYFHHARAIFEDSKGNVWIGTEGDGLKKYLPETQEFLHYRHKIGDETTLNNNFVNEIFEDNQHQLWIGTRAGLCRLDETTGIFYQCNNPLIKDKIVNSIEQDAENNLWIGTANGLIKYDNLNDVARILIEPDGVLSSEIGASSLSLETGELIFNTAKGLMIFNPQEVKDSNESSQLYISKLWVNNEIIKPNSKYISRNIEIENEVNLDYNDKKFELEFQVINYNNNDRCKFAYKLDGYDKSWIQVQDNQKATYTNIPSGNYTFMVKSTNEHGVWSGDIKKVNIHILPPFWELLWVKILAILLLVSLFILILWLVIKKERNRSKFEIEKERIYRFEEVAKMKLKFFTNISHELRTPLTLITSPLDKFVQENTKPNNKVLEMMHRNSSRLLELVNQILDFRKLESDKKLQITPQKDFSVFNNINTSASYWSKEKNIEYISELPVKNSELFFDADVVEKIVTNLISNAFKYTPSGGQVKLLVSLNDLKEDQENKAIKGVMKIHVIDNGSGIPTEYQEKVFERFYQLDKNPDFGYSSGIGLSLTTELVKLHNGTIELKTGKDKGCHFKVKIPIGFEDYTNTGAAIVSKLPEINANKTLVLIVEDNNDIRNYIYEELKDIYQVIEAENGKEGLQLAIATLPDVIISDIMMPESDGIQLANQLKSNDLTAHIPILFLTAKTGVNNKIAGLTTGAEDYIQKPFNISEIKLKIKNVLESRHQLLKKFKRENFENVNHSNVEATDKYLEKMNKTLNAHLENSDFTVDQLCAELGIGRSQLYRKIQALTGKSIIEYINSYKLSISMQLIKEGNYTLKEIAYKIGFNDNRYFSRSFKKEFGNPPSYYLPK</sequence>
<dbReference type="SMART" id="SM00388">
    <property type="entry name" value="HisKA"/>
    <property type="match status" value="1"/>
</dbReference>
<keyword evidence="6" id="KW-0804">Transcription</keyword>
<dbReference type="Gene3D" id="1.10.10.60">
    <property type="entry name" value="Homeodomain-like"/>
    <property type="match status" value="1"/>
</dbReference>
<dbReference type="InterPro" id="IPR011006">
    <property type="entry name" value="CheY-like_superfamily"/>
</dbReference>
<dbReference type="Gene3D" id="3.30.565.10">
    <property type="entry name" value="Histidine kinase-like ATPase, C-terminal domain"/>
    <property type="match status" value="1"/>
</dbReference>
<dbReference type="PRINTS" id="PR00344">
    <property type="entry name" value="BCTRLSENSOR"/>
</dbReference>
<dbReference type="InterPro" id="IPR003661">
    <property type="entry name" value="HisK_dim/P_dom"/>
</dbReference>
<dbReference type="InterPro" id="IPR003594">
    <property type="entry name" value="HATPase_dom"/>
</dbReference>
<keyword evidence="4" id="KW-0805">Transcription regulation</keyword>
<keyword evidence="5" id="KW-0238">DNA-binding</keyword>
<dbReference type="InterPro" id="IPR005467">
    <property type="entry name" value="His_kinase_dom"/>
</dbReference>
<evidence type="ECO:0000256" key="2">
    <source>
        <dbReference type="ARBA" id="ARBA00012438"/>
    </source>
</evidence>
<dbReference type="Gene3D" id="2.60.40.10">
    <property type="entry name" value="Immunoglobulins"/>
    <property type="match status" value="1"/>
</dbReference>
<dbReference type="SUPFAM" id="SSF52172">
    <property type="entry name" value="CheY-like"/>
    <property type="match status" value="1"/>
</dbReference>
<evidence type="ECO:0000256" key="8">
    <source>
        <dbReference type="SAM" id="Phobius"/>
    </source>
</evidence>
<evidence type="ECO:0000313" key="12">
    <source>
        <dbReference type="EMBL" id="GAA3579408.1"/>
    </source>
</evidence>
<evidence type="ECO:0000259" key="9">
    <source>
        <dbReference type="PROSITE" id="PS01124"/>
    </source>
</evidence>
<dbReference type="PROSITE" id="PS50110">
    <property type="entry name" value="RESPONSE_REGULATORY"/>
    <property type="match status" value="1"/>
</dbReference>
<dbReference type="RefSeq" id="WP_345007197.1">
    <property type="nucleotide sequence ID" value="NZ_BAABCY010000079.1"/>
</dbReference>
<comment type="caution">
    <text evidence="12">The sequence shown here is derived from an EMBL/GenBank/DDBJ whole genome shotgun (WGS) entry which is preliminary data.</text>
</comment>